<proteinExistence type="predicted"/>
<feature type="domain" description="HORMA" evidence="1">
    <location>
        <begin position="7"/>
        <end position="170"/>
    </location>
</feature>
<protein>
    <recommendedName>
        <fullName evidence="1">HORMA domain-containing protein</fullName>
    </recommendedName>
</protein>
<dbReference type="AlphaFoldDB" id="A0A8S1J1F1"/>
<reference evidence="2" key="1">
    <citation type="submission" date="2020-12" db="EMBL/GenBank/DDBJ databases">
        <authorList>
            <person name="Iha C."/>
        </authorList>
    </citation>
    <scope>NUCLEOTIDE SEQUENCE</scope>
</reference>
<dbReference type="InterPro" id="IPR036570">
    <property type="entry name" value="HORMA_dom_sf"/>
</dbReference>
<dbReference type="PANTHER" id="PTHR11842">
    <property type="entry name" value="MITOTIC SPINDLE ASSEMBLY CHECKPOINT PROTEIN MAD2"/>
    <property type="match status" value="1"/>
</dbReference>
<name>A0A8S1J1F1_9CHLO</name>
<comment type="caution">
    <text evidence="2">The sequence shown here is derived from an EMBL/GenBank/DDBJ whole genome shotgun (WGS) entry which is preliminary data.</text>
</comment>
<dbReference type="PROSITE" id="PS50815">
    <property type="entry name" value="HORMA"/>
    <property type="match status" value="1"/>
</dbReference>
<dbReference type="Proteomes" id="UP000708148">
    <property type="component" value="Unassembled WGS sequence"/>
</dbReference>
<accession>A0A8S1J1F1</accession>
<evidence type="ECO:0000259" key="1">
    <source>
        <dbReference type="PROSITE" id="PS50815"/>
    </source>
</evidence>
<keyword evidence="3" id="KW-1185">Reference proteome</keyword>
<organism evidence="2 3">
    <name type="scientific">Ostreobium quekettii</name>
    <dbReference type="NCBI Taxonomy" id="121088"/>
    <lineage>
        <taxon>Eukaryota</taxon>
        <taxon>Viridiplantae</taxon>
        <taxon>Chlorophyta</taxon>
        <taxon>core chlorophytes</taxon>
        <taxon>Ulvophyceae</taxon>
        <taxon>TCBD clade</taxon>
        <taxon>Bryopsidales</taxon>
        <taxon>Ostreobineae</taxon>
        <taxon>Ostreobiaceae</taxon>
        <taxon>Ostreobium</taxon>
    </lineage>
</organism>
<sequence length="170" mass="19323">MGRLDGWDLPALLVEFLEAFVHQALHARRLYDDRAFERRRLYGAFVHKSRHPGLNDYVRDAVASLKGAIAKEALLQLSVVFFARDGEAVEKVTVNLKRVRLGTLDANSLKDLESGFRNALLKLSFVDALIEPLPPGERNAVHSKNLTKLWENFTTNKRVQFQILASGWRL</sequence>
<dbReference type="InterPro" id="IPR045091">
    <property type="entry name" value="Mad2-like"/>
</dbReference>
<evidence type="ECO:0000313" key="3">
    <source>
        <dbReference type="Proteomes" id="UP000708148"/>
    </source>
</evidence>
<dbReference type="PANTHER" id="PTHR11842:SF10">
    <property type="entry name" value="MITOTIC SPINDLE ASSEMBLY CHECKPOINT PROTEIN MAD2B"/>
    <property type="match status" value="1"/>
</dbReference>
<dbReference type="SUPFAM" id="SSF56019">
    <property type="entry name" value="The spindle assembly checkpoint protein mad2"/>
    <property type="match status" value="1"/>
</dbReference>
<dbReference type="OrthoDB" id="21254at2759"/>
<dbReference type="GO" id="GO:0016035">
    <property type="term" value="C:zeta DNA polymerase complex"/>
    <property type="evidence" value="ECO:0007669"/>
    <property type="project" value="TreeGrafter"/>
</dbReference>
<dbReference type="Gene3D" id="3.30.900.10">
    <property type="entry name" value="HORMA domain"/>
    <property type="match status" value="1"/>
</dbReference>
<evidence type="ECO:0000313" key="2">
    <source>
        <dbReference type="EMBL" id="CAD7701207.1"/>
    </source>
</evidence>
<dbReference type="InterPro" id="IPR003511">
    <property type="entry name" value="HORMA_dom"/>
</dbReference>
<gene>
    <name evidence="2" type="ORF">OSTQU699_LOCUS6566</name>
</gene>
<dbReference type="EMBL" id="CAJHUC010001458">
    <property type="protein sequence ID" value="CAD7701207.1"/>
    <property type="molecule type" value="Genomic_DNA"/>
</dbReference>